<protein>
    <submittedName>
        <fullName evidence="5">Uncharacterized protein</fullName>
    </submittedName>
</protein>
<keyword evidence="6" id="KW-1185">Reference proteome</keyword>
<evidence type="ECO:0000313" key="5">
    <source>
        <dbReference type="EMBL" id="MEQ2189651.1"/>
    </source>
</evidence>
<dbReference type="InterPro" id="IPR028160">
    <property type="entry name" value="Slx9-like"/>
</dbReference>
<evidence type="ECO:0000313" key="6">
    <source>
        <dbReference type="Proteomes" id="UP001476798"/>
    </source>
</evidence>
<dbReference type="Pfam" id="PF15341">
    <property type="entry name" value="SLX9"/>
    <property type="match status" value="1"/>
</dbReference>
<gene>
    <name evidence="5" type="ORF">GOODEAATRI_027446</name>
</gene>
<proteinExistence type="inferred from homology"/>
<comment type="caution">
    <text evidence="5">The sequence shown here is derived from an EMBL/GenBank/DDBJ whole genome shotgun (WGS) entry which is preliminary data.</text>
</comment>
<feature type="region of interest" description="Disordered" evidence="4">
    <location>
        <begin position="1"/>
        <end position="45"/>
    </location>
</feature>
<evidence type="ECO:0000256" key="1">
    <source>
        <dbReference type="ARBA" id="ARBA00004604"/>
    </source>
</evidence>
<dbReference type="EMBL" id="JAHRIO010093555">
    <property type="protein sequence ID" value="MEQ2189651.1"/>
    <property type="molecule type" value="Genomic_DNA"/>
</dbReference>
<dbReference type="Proteomes" id="UP001476798">
    <property type="component" value="Unassembled WGS sequence"/>
</dbReference>
<evidence type="ECO:0000256" key="3">
    <source>
        <dbReference type="ARBA" id="ARBA00023242"/>
    </source>
</evidence>
<organism evidence="5 6">
    <name type="scientific">Goodea atripinnis</name>
    <dbReference type="NCBI Taxonomy" id="208336"/>
    <lineage>
        <taxon>Eukaryota</taxon>
        <taxon>Metazoa</taxon>
        <taxon>Chordata</taxon>
        <taxon>Craniata</taxon>
        <taxon>Vertebrata</taxon>
        <taxon>Euteleostomi</taxon>
        <taxon>Actinopterygii</taxon>
        <taxon>Neopterygii</taxon>
        <taxon>Teleostei</taxon>
        <taxon>Neoteleostei</taxon>
        <taxon>Acanthomorphata</taxon>
        <taxon>Ovalentaria</taxon>
        <taxon>Atherinomorphae</taxon>
        <taxon>Cyprinodontiformes</taxon>
        <taxon>Goodeidae</taxon>
        <taxon>Goodea</taxon>
    </lineage>
</organism>
<evidence type="ECO:0000256" key="2">
    <source>
        <dbReference type="ARBA" id="ARBA00011022"/>
    </source>
</evidence>
<evidence type="ECO:0000256" key="4">
    <source>
        <dbReference type="SAM" id="MobiDB-lite"/>
    </source>
</evidence>
<sequence>MAPSPHLDVSPSMHRDGTSNSEISSIRQAKEQQAAEARRQATPVVGDLKPLVDALPELCQLVGQPAALGSRRKMRKNKTYVSAQRA</sequence>
<name>A0ABV0Q294_9TELE</name>
<keyword evidence="3" id="KW-0539">Nucleus</keyword>
<accession>A0ABV0Q294</accession>
<comment type="subcellular location">
    <subcellularLocation>
        <location evidence="1">Nucleus</location>
        <location evidence="1">Nucleolus</location>
    </subcellularLocation>
</comment>
<comment type="similarity">
    <text evidence="2">Belongs to the SLX9 family.</text>
</comment>
<reference evidence="5 6" key="1">
    <citation type="submission" date="2021-06" db="EMBL/GenBank/DDBJ databases">
        <authorList>
            <person name="Palmer J.M."/>
        </authorList>
    </citation>
    <scope>NUCLEOTIDE SEQUENCE [LARGE SCALE GENOMIC DNA]</scope>
    <source>
        <strain evidence="5 6">GA_2019</strain>
        <tissue evidence="5">Muscle</tissue>
    </source>
</reference>